<reference evidence="2" key="1">
    <citation type="submission" date="2016-10" db="EMBL/GenBank/DDBJ databases">
        <authorList>
            <person name="Varghese N."/>
        </authorList>
    </citation>
    <scope>NUCLEOTIDE SEQUENCE [LARGE SCALE GENOMIC DNA]</scope>
    <source>
        <strain evidence="2">DSM 12489</strain>
    </source>
</reference>
<proteinExistence type="predicted"/>
<dbReference type="Proteomes" id="UP000182589">
    <property type="component" value="Unassembled WGS sequence"/>
</dbReference>
<protein>
    <submittedName>
        <fullName evidence="1">Uncharacterized protein</fullName>
    </submittedName>
</protein>
<sequence length="76" mass="8910">MKQLTQLPKCAPCYNANTEVLVVEKKEFNKQPIILGDEFRFLLNEDDDIYDETFGHLFRPNERESRSDFPDEGSVQ</sequence>
<gene>
    <name evidence="1" type="ORF">SAMN04489725_12515</name>
</gene>
<organism evidence="1 2">
    <name type="scientific">Alicyclobacillus hesperidum</name>
    <dbReference type="NCBI Taxonomy" id="89784"/>
    <lineage>
        <taxon>Bacteria</taxon>
        <taxon>Bacillati</taxon>
        <taxon>Bacillota</taxon>
        <taxon>Bacilli</taxon>
        <taxon>Bacillales</taxon>
        <taxon>Alicyclobacillaceae</taxon>
        <taxon>Alicyclobacillus</taxon>
    </lineage>
</organism>
<dbReference type="RefSeq" id="WP_074693756.1">
    <property type="nucleotide sequence ID" value="NZ_FNOJ01000025.1"/>
</dbReference>
<accession>A0A1H2XXJ7</accession>
<evidence type="ECO:0000313" key="2">
    <source>
        <dbReference type="Proteomes" id="UP000182589"/>
    </source>
</evidence>
<dbReference type="AlphaFoldDB" id="A0A1H2XXJ7"/>
<dbReference type="EMBL" id="FNOJ01000025">
    <property type="protein sequence ID" value="SDW97475.1"/>
    <property type="molecule type" value="Genomic_DNA"/>
</dbReference>
<keyword evidence="2" id="KW-1185">Reference proteome</keyword>
<name>A0A1H2XXJ7_9BACL</name>
<evidence type="ECO:0000313" key="1">
    <source>
        <dbReference type="EMBL" id="SDW97475.1"/>
    </source>
</evidence>